<dbReference type="RefSeq" id="WP_328858554.1">
    <property type="nucleotide sequence ID" value="NZ_CP108021.1"/>
</dbReference>
<evidence type="ECO:0000313" key="2">
    <source>
        <dbReference type="EMBL" id="WUM21506.1"/>
    </source>
</evidence>
<keyword evidence="3" id="KW-1185">Reference proteome</keyword>
<evidence type="ECO:0000313" key="3">
    <source>
        <dbReference type="Proteomes" id="UP001432128"/>
    </source>
</evidence>
<dbReference type="KEGG" id="whr:OG579_06895"/>
<reference evidence="2 3" key="1">
    <citation type="submission" date="2022-10" db="EMBL/GenBank/DDBJ databases">
        <title>The complete genomes of actinobacterial strains from the NBC collection.</title>
        <authorList>
            <person name="Joergensen T.S."/>
            <person name="Alvarez Arevalo M."/>
            <person name="Sterndorff E.B."/>
            <person name="Faurdal D."/>
            <person name="Vuksanovic O."/>
            <person name="Mourched A.-S."/>
            <person name="Charusanti P."/>
            <person name="Shaw S."/>
            <person name="Blin K."/>
            <person name="Weber T."/>
        </authorList>
    </citation>
    <scope>NUCLEOTIDE SEQUENCE [LARGE SCALE GENOMIC DNA]</scope>
    <source>
        <strain evidence="2 3">NBC_00319</strain>
    </source>
</reference>
<organism evidence="2 3">
    <name type="scientific">Williamsia herbipolensis</name>
    <dbReference type="NCBI Taxonomy" id="1603258"/>
    <lineage>
        <taxon>Bacteria</taxon>
        <taxon>Bacillati</taxon>
        <taxon>Actinomycetota</taxon>
        <taxon>Actinomycetes</taxon>
        <taxon>Mycobacteriales</taxon>
        <taxon>Nocardiaceae</taxon>
        <taxon>Williamsia</taxon>
    </lineage>
</organism>
<gene>
    <name evidence="2" type="ORF">OG579_06895</name>
</gene>
<protein>
    <submittedName>
        <fullName evidence="2">DUF5313 domain-containing protein</fullName>
    </submittedName>
</protein>
<keyword evidence="1" id="KW-0812">Transmembrane</keyword>
<dbReference type="Pfam" id="PF17240">
    <property type="entry name" value="DUF5313"/>
    <property type="match status" value="1"/>
</dbReference>
<feature type="transmembrane region" description="Helical" evidence="1">
    <location>
        <begin position="77"/>
        <end position="95"/>
    </location>
</feature>
<keyword evidence="1" id="KW-1133">Transmembrane helix</keyword>
<keyword evidence="1" id="KW-0472">Membrane</keyword>
<sequence length="135" mass="15318">MSDTASSPPPARPGPVAFLRYLAGRPLPESMRAWVRRDVVGPGHVRRYVTRGLLPFVPIFVAFAFVPGPVIYRLGMIGILLFPLVYFQIALTPFYRRHLLRSNGLDPELVGARAQRRRDATRADYDAIYRDRRAP</sequence>
<dbReference type="AlphaFoldDB" id="A0AAU4K615"/>
<dbReference type="InterPro" id="IPR035197">
    <property type="entry name" value="DUF5313"/>
</dbReference>
<accession>A0AAU4K615</accession>
<dbReference type="EMBL" id="CP108021">
    <property type="protein sequence ID" value="WUM21506.1"/>
    <property type="molecule type" value="Genomic_DNA"/>
</dbReference>
<evidence type="ECO:0000256" key="1">
    <source>
        <dbReference type="SAM" id="Phobius"/>
    </source>
</evidence>
<dbReference type="Proteomes" id="UP001432128">
    <property type="component" value="Chromosome"/>
</dbReference>
<proteinExistence type="predicted"/>
<feature type="transmembrane region" description="Helical" evidence="1">
    <location>
        <begin position="53"/>
        <end position="71"/>
    </location>
</feature>
<name>A0AAU4K615_9NOCA</name>